<dbReference type="AlphaFoldDB" id="A0A319F9I7"/>
<keyword evidence="2" id="KW-1185">Reference proteome</keyword>
<dbReference type="VEuPathDB" id="FungiDB:BO78DRAFT_454047"/>
<organism evidence="1 2">
    <name type="scientific">Aspergillus sclerotiicarbonarius (strain CBS 121057 / IBT 28362)</name>
    <dbReference type="NCBI Taxonomy" id="1448318"/>
    <lineage>
        <taxon>Eukaryota</taxon>
        <taxon>Fungi</taxon>
        <taxon>Dikarya</taxon>
        <taxon>Ascomycota</taxon>
        <taxon>Pezizomycotina</taxon>
        <taxon>Eurotiomycetes</taxon>
        <taxon>Eurotiomycetidae</taxon>
        <taxon>Eurotiales</taxon>
        <taxon>Aspergillaceae</taxon>
        <taxon>Aspergillus</taxon>
        <taxon>Aspergillus subgen. Circumdati</taxon>
    </lineage>
</organism>
<accession>A0A319F9I7</accession>
<name>A0A319F9I7_ASPSB</name>
<evidence type="ECO:0000313" key="2">
    <source>
        <dbReference type="Proteomes" id="UP000248423"/>
    </source>
</evidence>
<feature type="non-terminal residue" evidence="1">
    <location>
        <position position="78"/>
    </location>
</feature>
<gene>
    <name evidence="1" type="ORF">BO78DRAFT_454047</name>
</gene>
<dbReference type="OrthoDB" id="3552169at2759"/>
<reference evidence="1 2" key="1">
    <citation type="submission" date="2018-02" db="EMBL/GenBank/DDBJ databases">
        <title>The genomes of Aspergillus section Nigri reveals drivers in fungal speciation.</title>
        <authorList>
            <consortium name="DOE Joint Genome Institute"/>
            <person name="Vesth T.C."/>
            <person name="Nybo J."/>
            <person name="Theobald S."/>
            <person name="Brandl J."/>
            <person name="Frisvad J.C."/>
            <person name="Nielsen K.F."/>
            <person name="Lyhne E.K."/>
            <person name="Kogle M.E."/>
            <person name="Kuo A."/>
            <person name="Riley R."/>
            <person name="Clum A."/>
            <person name="Nolan M."/>
            <person name="Lipzen A."/>
            <person name="Salamov A."/>
            <person name="Henrissat B."/>
            <person name="Wiebenga A."/>
            <person name="De vries R.P."/>
            <person name="Grigoriev I.V."/>
            <person name="Mortensen U.H."/>
            <person name="Andersen M.R."/>
            <person name="Baker S.E."/>
        </authorList>
    </citation>
    <scope>NUCLEOTIDE SEQUENCE [LARGE SCALE GENOMIC DNA]</scope>
    <source>
        <strain evidence="1 2">CBS 121057</strain>
    </source>
</reference>
<proteinExistence type="predicted"/>
<dbReference type="Proteomes" id="UP000248423">
    <property type="component" value="Unassembled WGS sequence"/>
</dbReference>
<evidence type="ECO:0000313" key="1">
    <source>
        <dbReference type="EMBL" id="PYI02493.1"/>
    </source>
</evidence>
<sequence>MRIIISMSRMMIRKHSMRFVRKDFRSDSGPALTMTGIYHSQEHAWNELNQMLAAWVRIIRSRQPMTEDQRMEIFGGPN</sequence>
<protein>
    <submittedName>
        <fullName evidence="1">Uncharacterized protein</fullName>
    </submittedName>
</protein>
<dbReference type="EMBL" id="KZ826394">
    <property type="protein sequence ID" value="PYI02493.1"/>
    <property type="molecule type" value="Genomic_DNA"/>
</dbReference>